<organism evidence="1 2">
    <name type="scientific">Araneus ventricosus</name>
    <name type="common">Orbweaver spider</name>
    <name type="synonym">Epeira ventricosa</name>
    <dbReference type="NCBI Taxonomy" id="182803"/>
    <lineage>
        <taxon>Eukaryota</taxon>
        <taxon>Metazoa</taxon>
        <taxon>Ecdysozoa</taxon>
        <taxon>Arthropoda</taxon>
        <taxon>Chelicerata</taxon>
        <taxon>Arachnida</taxon>
        <taxon>Araneae</taxon>
        <taxon>Araneomorphae</taxon>
        <taxon>Entelegynae</taxon>
        <taxon>Araneoidea</taxon>
        <taxon>Araneidae</taxon>
        <taxon>Araneus</taxon>
    </lineage>
</organism>
<proteinExistence type="predicted"/>
<dbReference type="AlphaFoldDB" id="A0A4Y2W3U6"/>
<gene>
    <name evidence="1" type="ORF">AVEN_125989_1</name>
</gene>
<evidence type="ECO:0000313" key="1">
    <source>
        <dbReference type="EMBL" id="GBO32363.1"/>
    </source>
</evidence>
<dbReference type="PROSITE" id="PS51257">
    <property type="entry name" value="PROKAR_LIPOPROTEIN"/>
    <property type="match status" value="1"/>
</dbReference>
<comment type="caution">
    <text evidence="1">The sequence shown here is derived from an EMBL/GenBank/DDBJ whole genome shotgun (WGS) entry which is preliminary data.</text>
</comment>
<protein>
    <submittedName>
        <fullName evidence="1">Uncharacterized protein</fullName>
    </submittedName>
</protein>
<evidence type="ECO:0000313" key="2">
    <source>
        <dbReference type="Proteomes" id="UP000499080"/>
    </source>
</evidence>
<accession>A0A4Y2W3U6</accession>
<reference evidence="1 2" key="1">
    <citation type="journal article" date="2019" name="Sci. Rep.">
        <title>Orb-weaving spider Araneus ventricosus genome elucidates the spidroin gene catalogue.</title>
        <authorList>
            <person name="Kono N."/>
            <person name="Nakamura H."/>
            <person name="Ohtoshi R."/>
            <person name="Moran D.A.P."/>
            <person name="Shinohara A."/>
            <person name="Yoshida Y."/>
            <person name="Fujiwara M."/>
            <person name="Mori M."/>
            <person name="Tomita M."/>
            <person name="Arakawa K."/>
        </authorList>
    </citation>
    <scope>NUCLEOTIDE SEQUENCE [LARGE SCALE GENOMIC DNA]</scope>
</reference>
<name>A0A4Y2W3U6_ARAVE</name>
<dbReference type="EMBL" id="BGPR01055819">
    <property type="protein sequence ID" value="GBO32363.1"/>
    <property type="molecule type" value="Genomic_DNA"/>
</dbReference>
<dbReference type="Proteomes" id="UP000499080">
    <property type="component" value="Unassembled WGS sequence"/>
</dbReference>
<sequence length="135" mass="15589">MGLRRLSHKAQILSGSSTDSKEGLGNVAISLSIGCPQKHFRTNRFGNYCRKVYIGKLFVNYLTEKRTFPYLDKRFNPCHGYLCDNSLPLLTTRFPKPFRQASFAVWIGENEFQTCNRLIPKLRSYYQSIVFPTVL</sequence>
<keyword evidence="2" id="KW-1185">Reference proteome</keyword>